<feature type="region of interest" description="Disordered" evidence="1">
    <location>
        <begin position="121"/>
        <end position="175"/>
    </location>
</feature>
<gene>
    <name evidence="3" type="ORF">MCOR_31320</name>
</gene>
<accession>A0A6J8CNH2</accession>
<keyword evidence="2" id="KW-1133">Transmembrane helix</keyword>
<name>A0A6J8CNH2_MYTCO</name>
<sequence>MEGQQLYLFLFTFLASVIQIKATCYYYTSSYYCYNYYYYYYGDSHWSTARIIGSAVGGGISFIVCIVVMILLCRFCRRRPAYNGTTFTNGQTVSTVTTSGSQQQGYSAPYYPQQPGYQPQYTYPTYPTGQPTYPTGQQTEQPPMAGYSNFAYNPPSYEQAAYQTKPNEQPTAPPQ</sequence>
<dbReference type="EMBL" id="CACVKT020005656">
    <property type="protein sequence ID" value="CAC5396807.1"/>
    <property type="molecule type" value="Genomic_DNA"/>
</dbReference>
<feature type="compositionally biased region" description="Low complexity" evidence="1">
    <location>
        <begin position="121"/>
        <end position="143"/>
    </location>
</feature>
<evidence type="ECO:0000313" key="4">
    <source>
        <dbReference type="Proteomes" id="UP000507470"/>
    </source>
</evidence>
<dbReference type="OrthoDB" id="10516172at2759"/>
<reference evidence="3 4" key="1">
    <citation type="submission" date="2020-06" db="EMBL/GenBank/DDBJ databases">
        <authorList>
            <person name="Li R."/>
            <person name="Bekaert M."/>
        </authorList>
    </citation>
    <scope>NUCLEOTIDE SEQUENCE [LARGE SCALE GENOMIC DNA]</scope>
    <source>
        <strain evidence="4">wild</strain>
    </source>
</reference>
<keyword evidence="2" id="KW-0812">Transmembrane</keyword>
<proteinExistence type="predicted"/>
<organism evidence="3 4">
    <name type="scientific">Mytilus coruscus</name>
    <name type="common">Sea mussel</name>
    <dbReference type="NCBI Taxonomy" id="42192"/>
    <lineage>
        <taxon>Eukaryota</taxon>
        <taxon>Metazoa</taxon>
        <taxon>Spiralia</taxon>
        <taxon>Lophotrochozoa</taxon>
        <taxon>Mollusca</taxon>
        <taxon>Bivalvia</taxon>
        <taxon>Autobranchia</taxon>
        <taxon>Pteriomorphia</taxon>
        <taxon>Mytilida</taxon>
        <taxon>Mytiloidea</taxon>
        <taxon>Mytilidae</taxon>
        <taxon>Mytilinae</taxon>
        <taxon>Mytilus</taxon>
    </lineage>
</organism>
<evidence type="ECO:0000256" key="2">
    <source>
        <dbReference type="SAM" id="Phobius"/>
    </source>
</evidence>
<protein>
    <submittedName>
        <fullName evidence="3">Uncharacterized protein</fullName>
    </submittedName>
</protein>
<keyword evidence="4" id="KW-1185">Reference proteome</keyword>
<dbReference type="AlphaFoldDB" id="A0A6J8CNH2"/>
<feature type="transmembrane region" description="Helical" evidence="2">
    <location>
        <begin position="48"/>
        <end position="72"/>
    </location>
</feature>
<feature type="transmembrane region" description="Helical" evidence="2">
    <location>
        <begin position="7"/>
        <end position="28"/>
    </location>
</feature>
<evidence type="ECO:0000256" key="1">
    <source>
        <dbReference type="SAM" id="MobiDB-lite"/>
    </source>
</evidence>
<feature type="compositionally biased region" description="Polar residues" evidence="1">
    <location>
        <begin position="161"/>
        <end position="175"/>
    </location>
</feature>
<evidence type="ECO:0000313" key="3">
    <source>
        <dbReference type="EMBL" id="CAC5396807.1"/>
    </source>
</evidence>
<dbReference type="Proteomes" id="UP000507470">
    <property type="component" value="Unassembled WGS sequence"/>
</dbReference>
<keyword evidence="2" id="KW-0472">Membrane</keyword>